<evidence type="ECO:0000256" key="1">
    <source>
        <dbReference type="SAM" id="Phobius"/>
    </source>
</evidence>
<keyword evidence="1" id="KW-0472">Membrane</keyword>
<dbReference type="InterPro" id="IPR002798">
    <property type="entry name" value="SpoIIM-like"/>
</dbReference>
<feature type="transmembrane region" description="Helical" evidence="1">
    <location>
        <begin position="139"/>
        <end position="157"/>
    </location>
</feature>
<evidence type="ECO:0000313" key="2">
    <source>
        <dbReference type="EMBL" id="KUR72407.1"/>
    </source>
</evidence>
<accession>A0A124JVL3</accession>
<sequence length="359" mass="38334">MNEAASTLIGRLGSWFSPAASAEIAAAEDAALRSDRFRLEREGEWKRLEAIVNRIESGRLRRISDEDLLALPALYRTAVSSLAVARETSLDAETLAWLEGLTRRAWFIVYGPRAGLGDWLLRFFGGGWGASVRALGTDILIALALMVTGTIAGWLLVASDPDWYYALMPGGVGDARVPGASRAVLMGTLFGQQDQQGLSVFAAFLFSNNAQVAILAFALGFAFGLPSAMLLIQNTTMVGALVWLYHGQGLTLEIIGWLAVHGTTELYAILLAGAAGLHIGRAMAFPGEAAVLDAAAAAGRRSAQVMVGVVLMLIVAGLLEAFARQMVNNTAGRLIVGGFMLVLWTGYFFVWRGNAREIG</sequence>
<dbReference type="STRING" id="1117702.AQZ52_03865"/>
<keyword evidence="1" id="KW-0812">Transmembrane</keyword>
<comment type="caution">
    <text evidence="2">The sequence shown here is derived from an EMBL/GenBank/DDBJ whole genome shotgun (WGS) entry which is preliminary data.</text>
</comment>
<dbReference type="PANTHER" id="PTHR35337:SF1">
    <property type="entry name" value="SLR1478 PROTEIN"/>
    <property type="match status" value="1"/>
</dbReference>
<name>A0A124JVL3_9SPHN</name>
<dbReference type="RefSeq" id="WP_067906578.1">
    <property type="nucleotide sequence ID" value="NZ_KQ954244.1"/>
</dbReference>
<protein>
    <recommendedName>
        <fullName evidence="4">Stage II sporulation protein M</fullName>
    </recommendedName>
</protein>
<organism evidence="2 3">
    <name type="scientific">Novosphingobium fuchskuhlense</name>
    <dbReference type="NCBI Taxonomy" id="1117702"/>
    <lineage>
        <taxon>Bacteria</taxon>
        <taxon>Pseudomonadati</taxon>
        <taxon>Pseudomonadota</taxon>
        <taxon>Alphaproteobacteria</taxon>
        <taxon>Sphingomonadales</taxon>
        <taxon>Sphingomonadaceae</taxon>
        <taxon>Novosphingobium</taxon>
    </lineage>
</organism>
<evidence type="ECO:0008006" key="4">
    <source>
        <dbReference type="Google" id="ProtNLM"/>
    </source>
</evidence>
<keyword evidence="1" id="KW-1133">Transmembrane helix</keyword>
<dbReference type="AlphaFoldDB" id="A0A124JVL3"/>
<feature type="transmembrane region" description="Helical" evidence="1">
    <location>
        <begin position="305"/>
        <end position="324"/>
    </location>
</feature>
<reference evidence="2 3" key="1">
    <citation type="submission" date="2015-10" db="EMBL/GenBank/DDBJ databases">
        <title>Draft genome sequence of Novosphingobium fuchskuhlense DSM 25065 isolated from a surface water sample of the southwest basin of Lake Grosse Fuchskuhle.</title>
        <authorList>
            <person name="Ruckert C."/>
            <person name="Winkler A."/>
            <person name="Glaeser J."/>
            <person name="Grossart H.-P."/>
            <person name="Kalinowski J."/>
            <person name="Glaeser S."/>
        </authorList>
    </citation>
    <scope>NUCLEOTIDE SEQUENCE [LARGE SCALE GENOMIC DNA]</scope>
    <source>
        <strain evidence="2 3">FNE08-7</strain>
    </source>
</reference>
<evidence type="ECO:0000313" key="3">
    <source>
        <dbReference type="Proteomes" id="UP000058012"/>
    </source>
</evidence>
<dbReference type="PANTHER" id="PTHR35337">
    <property type="entry name" value="SLR1478 PROTEIN"/>
    <property type="match status" value="1"/>
</dbReference>
<feature type="transmembrane region" description="Helical" evidence="1">
    <location>
        <begin position="330"/>
        <end position="350"/>
    </location>
</feature>
<feature type="transmembrane region" description="Helical" evidence="1">
    <location>
        <begin position="266"/>
        <end position="284"/>
    </location>
</feature>
<dbReference type="EMBL" id="LLZS01000003">
    <property type="protein sequence ID" value="KUR72407.1"/>
    <property type="molecule type" value="Genomic_DNA"/>
</dbReference>
<feature type="transmembrane region" description="Helical" evidence="1">
    <location>
        <begin position="238"/>
        <end position="260"/>
    </location>
</feature>
<feature type="transmembrane region" description="Helical" evidence="1">
    <location>
        <begin position="210"/>
        <end position="231"/>
    </location>
</feature>
<proteinExistence type="predicted"/>
<keyword evidence="3" id="KW-1185">Reference proteome</keyword>
<dbReference type="Pfam" id="PF01944">
    <property type="entry name" value="SpoIIM"/>
    <property type="match status" value="1"/>
</dbReference>
<dbReference type="Proteomes" id="UP000058012">
    <property type="component" value="Unassembled WGS sequence"/>
</dbReference>
<dbReference type="OrthoDB" id="7699993at2"/>
<gene>
    <name evidence="2" type="ORF">AQZ52_03865</name>
</gene>